<dbReference type="Pfam" id="PF00486">
    <property type="entry name" value="Trans_reg_C"/>
    <property type="match status" value="1"/>
</dbReference>
<feature type="domain" description="OmpR/PhoB-type" evidence="4">
    <location>
        <begin position="1"/>
        <end position="96"/>
    </location>
</feature>
<feature type="DNA-binding region" description="OmpR/PhoB-type" evidence="2">
    <location>
        <begin position="1"/>
        <end position="96"/>
    </location>
</feature>
<dbReference type="PANTHER" id="PTHR35807:SF1">
    <property type="entry name" value="TRANSCRIPTIONAL REGULATOR REDD"/>
    <property type="match status" value="1"/>
</dbReference>
<dbReference type="PROSITE" id="PS51755">
    <property type="entry name" value="OMPR_PHOB"/>
    <property type="match status" value="1"/>
</dbReference>
<dbReference type="SMART" id="SM00862">
    <property type="entry name" value="Trans_reg_C"/>
    <property type="match status" value="1"/>
</dbReference>
<dbReference type="SUPFAM" id="SSF46894">
    <property type="entry name" value="C-terminal effector domain of the bipartite response regulators"/>
    <property type="match status" value="1"/>
</dbReference>
<dbReference type="GO" id="GO:0003677">
    <property type="term" value="F:DNA binding"/>
    <property type="evidence" value="ECO:0007669"/>
    <property type="project" value="UniProtKB-UniRule"/>
</dbReference>
<feature type="compositionally biased region" description="Polar residues" evidence="3">
    <location>
        <begin position="215"/>
        <end position="231"/>
    </location>
</feature>
<feature type="compositionally biased region" description="Basic residues" evidence="3">
    <location>
        <begin position="261"/>
        <end position="275"/>
    </location>
</feature>
<dbReference type="Proteomes" id="UP000483802">
    <property type="component" value="Unassembled WGS sequence"/>
</dbReference>
<dbReference type="InterPro" id="IPR001867">
    <property type="entry name" value="OmpR/PhoB-type_DNA-bd"/>
</dbReference>
<dbReference type="AlphaFoldDB" id="A0A6L6X4E4"/>
<dbReference type="PANTHER" id="PTHR35807">
    <property type="entry name" value="TRANSCRIPTIONAL REGULATOR REDD-RELATED"/>
    <property type="match status" value="1"/>
</dbReference>
<evidence type="ECO:0000313" key="6">
    <source>
        <dbReference type="Proteomes" id="UP000483802"/>
    </source>
</evidence>
<feature type="compositionally biased region" description="Polar residues" evidence="3">
    <location>
        <begin position="147"/>
        <end position="169"/>
    </location>
</feature>
<evidence type="ECO:0000259" key="4">
    <source>
        <dbReference type="PROSITE" id="PS51755"/>
    </source>
</evidence>
<proteinExistence type="predicted"/>
<dbReference type="GO" id="GO:0006355">
    <property type="term" value="P:regulation of DNA-templated transcription"/>
    <property type="evidence" value="ECO:0007669"/>
    <property type="project" value="InterPro"/>
</dbReference>
<dbReference type="Gene3D" id="1.25.40.10">
    <property type="entry name" value="Tetratricopeptide repeat domain"/>
    <property type="match status" value="1"/>
</dbReference>
<keyword evidence="1 2" id="KW-0238">DNA-binding</keyword>
<evidence type="ECO:0000313" key="5">
    <source>
        <dbReference type="EMBL" id="MVO88715.1"/>
    </source>
</evidence>
<protein>
    <recommendedName>
        <fullName evidence="4">OmpR/PhoB-type domain-containing protein</fullName>
    </recommendedName>
</protein>
<evidence type="ECO:0000256" key="3">
    <source>
        <dbReference type="SAM" id="MobiDB-lite"/>
    </source>
</evidence>
<dbReference type="InterPro" id="IPR016032">
    <property type="entry name" value="Sig_transdc_resp-reg_C-effctor"/>
</dbReference>
<dbReference type="InterPro" id="IPR051677">
    <property type="entry name" value="AfsR-DnrI-RedD_regulator"/>
</dbReference>
<dbReference type="InterPro" id="IPR011990">
    <property type="entry name" value="TPR-like_helical_dom_sf"/>
</dbReference>
<comment type="caution">
    <text evidence="5">The sequence shown here is derived from an EMBL/GenBank/DDBJ whole genome shotgun (WGS) entry which is preliminary data.</text>
</comment>
<evidence type="ECO:0000256" key="2">
    <source>
        <dbReference type="PROSITE-ProRule" id="PRU01091"/>
    </source>
</evidence>
<dbReference type="InterPro" id="IPR036388">
    <property type="entry name" value="WH-like_DNA-bd_sf"/>
</dbReference>
<keyword evidence="6" id="KW-1185">Reference proteome</keyword>
<organism evidence="5 6">
    <name type="scientific">Streptomyces typhae</name>
    <dbReference type="NCBI Taxonomy" id="2681492"/>
    <lineage>
        <taxon>Bacteria</taxon>
        <taxon>Bacillati</taxon>
        <taxon>Actinomycetota</taxon>
        <taxon>Actinomycetes</taxon>
        <taxon>Kitasatosporales</taxon>
        <taxon>Streptomycetaceae</taxon>
        <taxon>Streptomyces</taxon>
    </lineage>
</organism>
<evidence type="ECO:0000256" key="1">
    <source>
        <dbReference type="ARBA" id="ARBA00023125"/>
    </source>
</evidence>
<accession>A0A6L6X4E4</accession>
<dbReference type="EMBL" id="WPNZ01000019">
    <property type="protein sequence ID" value="MVO88715.1"/>
    <property type="molecule type" value="Genomic_DNA"/>
</dbReference>
<feature type="compositionally biased region" description="Polar residues" evidence="3">
    <location>
        <begin position="192"/>
        <end position="204"/>
    </location>
</feature>
<reference evidence="5 6" key="1">
    <citation type="submission" date="2019-11" db="EMBL/GenBank/DDBJ databases">
        <title>Streptomyces typhae sp. nov., a novel endophytic actinomycete isolated from the root of cattail pollen (Typha angustifolia L.).</title>
        <authorList>
            <person name="Peng C."/>
        </authorList>
    </citation>
    <scope>NUCLEOTIDE SEQUENCE [LARGE SCALE GENOMIC DNA]</scope>
    <source>
        <strain evidence="6">p1417</strain>
    </source>
</reference>
<dbReference type="GO" id="GO:0000160">
    <property type="term" value="P:phosphorelay signal transduction system"/>
    <property type="evidence" value="ECO:0007669"/>
    <property type="project" value="InterPro"/>
</dbReference>
<sequence>MAVRFTLLGDIEVLLDGRPLAVGHLRKRGVLAALVVDAPRVVPVDRLADRVWADRPPQRFRSTLYSYLSRLRQALAAVEEHGVHIGREPGGYRLTVDRSTVDLHRFRDLAAQARAARDAQDGERAAGLFQRALGRGRRRPSPVGTRPGSTNCATPSPANASPRNSTARTSRCGRDATANSWPRSRRAPPRTRWTSGSRASSCSPCTARDGRPTPWRTTGTSGNTSPRNSAWTRPAPCGTCTSSCSPEIPAPPRRDGVPGRLAHRPDRRRTPRRRPFPPGRSPTGATATPAH</sequence>
<feature type="region of interest" description="Disordered" evidence="3">
    <location>
        <begin position="129"/>
        <end position="291"/>
    </location>
</feature>
<gene>
    <name evidence="5" type="ORF">GPA10_29150</name>
</gene>
<dbReference type="Gene3D" id="1.10.10.10">
    <property type="entry name" value="Winged helix-like DNA-binding domain superfamily/Winged helix DNA-binding domain"/>
    <property type="match status" value="1"/>
</dbReference>
<name>A0A6L6X4E4_9ACTN</name>